<evidence type="ECO:0000256" key="7">
    <source>
        <dbReference type="SAM" id="Phobius"/>
    </source>
</evidence>
<dbReference type="PANTHER" id="PTHR34229">
    <property type="entry name" value="METAL TRANSPORT PROTEIN HI_1621-RELATED"/>
    <property type="match status" value="1"/>
</dbReference>
<dbReference type="GO" id="GO:0000041">
    <property type="term" value="P:transition metal ion transport"/>
    <property type="evidence" value="ECO:0007669"/>
    <property type="project" value="InterPro"/>
</dbReference>
<feature type="transmembrane region" description="Helical" evidence="7">
    <location>
        <begin position="143"/>
        <end position="169"/>
    </location>
</feature>
<dbReference type="PANTHER" id="PTHR34229:SF1">
    <property type="entry name" value="METAL TRANSPORT PROTEIN HI_1621-RELATED"/>
    <property type="match status" value="1"/>
</dbReference>
<dbReference type="AlphaFoldDB" id="A0A6J6D5G7"/>
<dbReference type="Gene3D" id="1.10.1760.20">
    <property type="match status" value="1"/>
</dbReference>
<reference evidence="8" key="1">
    <citation type="submission" date="2020-05" db="EMBL/GenBank/DDBJ databases">
        <authorList>
            <person name="Chiriac C."/>
            <person name="Salcher M."/>
            <person name="Ghai R."/>
            <person name="Kavagutti S V."/>
        </authorList>
    </citation>
    <scope>NUCLEOTIDE SEQUENCE</scope>
</reference>
<keyword evidence="6 7" id="KW-0472">Membrane</keyword>
<dbReference type="EMBL" id="CAEZTJ010000002">
    <property type="protein sequence ID" value="CAB4559027.1"/>
    <property type="molecule type" value="Genomic_DNA"/>
</dbReference>
<evidence type="ECO:0000256" key="2">
    <source>
        <dbReference type="ARBA" id="ARBA00022448"/>
    </source>
</evidence>
<evidence type="ECO:0000256" key="6">
    <source>
        <dbReference type="ARBA" id="ARBA00023136"/>
    </source>
</evidence>
<dbReference type="GO" id="GO:0005886">
    <property type="term" value="C:plasma membrane"/>
    <property type="evidence" value="ECO:0007669"/>
    <property type="project" value="UniProtKB-SubCell"/>
</dbReference>
<protein>
    <submittedName>
        <fullName evidence="8">Unannotated protein</fullName>
    </submittedName>
</protein>
<proteinExistence type="predicted"/>
<keyword evidence="4 7" id="KW-0812">Transmembrane</keyword>
<feature type="transmembrane region" description="Helical" evidence="7">
    <location>
        <begin position="77"/>
        <end position="102"/>
    </location>
</feature>
<feature type="transmembrane region" description="Helical" evidence="7">
    <location>
        <begin position="12"/>
        <end position="33"/>
    </location>
</feature>
<feature type="transmembrane region" description="Helical" evidence="7">
    <location>
        <begin position="45"/>
        <end position="65"/>
    </location>
</feature>
<evidence type="ECO:0000313" key="8">
    <source>
        <dbReference type="EMBL" id="CAB4559027.1"/>
    </source>
</evidence>
<evidence type="ECO:0000256" key="3">
    <source>
        <dbReference type="ARBA" id="ARBA00022475"/>
    </source>
</evidence>
<keyword evidence="2" id="KW-0813">Transport</keyword>
<keyword evidence="3" id="KW-1003">Cell membrane</keyword>
<sequence length="231" mass="23991">MFAPLLHIPDGFINVPTSVIFMLLSAAGIAIALRGAKGELDDKTAPLAGLTTVFIFAAQMINFPVAAGTSGHLLGGALAAILIGPYAATLSITIVLLLQALLFADGGLIASGLNVFNLALVGVWGSHLIFLIIRKIMPKRKNFIPVAGFIAALIQVPLAATSFVIQYAIGAESTIPVSTVFTAMVSTHVLIGIGEALVTAFTLSAVLATRSDLVYGWKGIAPKLEIKKVNS</sequence>
<feature type="transmembrane region" description="Helical" evidence="7">
    <location>
        <begin position="189"/>
        <end position="208"/>
    </location>
</feature>
<evidence type="ECO:0000256" key="5">
    <source>
        <dbReference type="ARBA" id="ARBA00022989"/>
    </source>
</evidence>
<organism evidence="8">
    <name type="scientific">freshwater metagenome</name>
    <dbReference type="NCBI Taxonomy" id="449393"/>
    <lineage>
        <taxon>unclassified sequences</taxon>
        <taxon>metagenomes</taxon>
        <taxon>ecological metagenomes</taxon>
    </lineage>
</organism>
<feature type="transmembrane region" description="Helical" evidence="7">
    <location>
        <begin position="108"/>
        <end position="131"/>
    </location>
</feature>
<dbReference type="InterPro" id="IPR002751">
    <property type="entry name" value="CbiM/NikMN"/>
</dbReference>
<evidence type="ECO:0000256" key="1">
    <source>
        <dbReference type="ARBA" id="ARBA00004651"/>
    </source>
</evidence>
<name>A0A6J6D5G7_9ZZZZ</name>
<dbReference type="Pfam" id="PF01891">
    <property type="entry name" value="CbiM"/>
    <property type="match status" value="1"/>
</dbReference>
<gene>
    <name evidence="8" type="ORF">UFOPK1650_00027</name>
</gene>
<comment type="subcellular location">
    <subcellularLocation>
        <location evidence="1">Cell membrane</location>
        <topology evidence="1">Multi-pass membrane protein</topology>
    </subcellularLocation>
</comment>
<accession>A0A6J6D5G7</accession>
<keyword evidence="5 7" id="KW-1133">Transmembrane helix</keyword>
<evidence type="ECO:0000256" key="4">
    <source>
        <dbReference type="ARBA" id="ARBA00022692"/>
    </source>
</evidence>